<keyword evidence="3" id="KW-1185">Reference proteome</keyword>
<evidence type="ECO:0000256" key="1">
    <source>
        <dbReference type="ARBA" id="ARBA00009861"/>
    </source>
</evidence>
<dbReference type="GeneID" id="107431012"/>
<organism evidence="3 4">
    <name type="scientific">Ziziphus jujuba</name>
    <name type="common">Chinese jujube</name>
    <name type="synonym">Ziziphus sativa</name>
    <dbReference type="NCBI Taxonomy" id="326968"/>
    <lineage>
        <taxon>Eukaryota</taxon>
        <taxon>Viridiplantae</taxon>
        <taxon>Streptophyta</taxon>
        <taxon>Embryophyta</taxon>
        <taxon>Tracheophyta</taxon>
        <taxon>Spermatophyta</taxon>
        <taxon>Magnoliopsida</taxon>
        <taxon>eudicotyledons</taxon>
        <taxon>Gunneridae</taxon>
        <taxon>Pentapetalae</taxon>
        <taxon>rosids</taxon>
        <taxon>fabids</taxon>
        <taxon>Rosales</taxon>
        <taxon>Rhamnaceae</taxon>
        <taxon>Paliureae</taxon>
        <taxon>Ziziphus</taxon>
    </lineage>
</organism>
<gene>
    <name evidence="4" type="primary">LOC107431012</name>
</gene>
<dbReference type="Pfam" id="PF02458">
    <property type="entry name" value="Transferase"/>
    <property type="match status" value="1"/>
</dbReference>
<dbReference type="PANTHER" id="PTHR31147:SF66">
    <property type="entry name" value="OS05G0315700 PROTEIN"/>
    <property type="match status" value="1"/>
</dbReference>
<comment type="similarity">
    <text evidence="1">Belongs to the plant acyltransferase family.</text>
</comment>
<dbReference type="PANTHER" id="PTHR31147">
    <property type="entry name" value="ACYL TRANSFERASE 4"/>
    <property type="match status" value="1"/>
</dbReference>
<protein>
    <submittedName>
        <fullName evidence="4">Alcohol acyl transferase 1 allele RGb-like</fullName>
    </submittedName>
</protein>
<dbReference type="Gene3D" id="3.30.559.10">
    <property type="entry name" value="Chloramphenicol acetyltransferase-like domain"/>
    <property type="match status" value="2"/>
</dbReference>
<evidence type="ECO:0000313" key="4">
    <source>
        <dbReference type="RefSeq" id="XP_048319433.1"/>
    </source>
</evidence>
<proteinExistence type="inferred from homology"/>
<evidence type="ECO:0000256" key="2">
    <source>
        <dbReference type="ARBA" id="ARBA00022679"/>
    </source>
</evidence>
<reference evidence="4" key="1">
    <citation type="submission" date="2025-08" db="UniProtKB">
        <authorList>
            <consortium name="RefSeq"/>
        </authorList>
    </citation>
    <scope>IDENTIFICATION</scope>
    <source>
        <tissue evidence="4">Seedling</tissue>
    </source>
</reference>
<accession>A0ABM3I2U4</accession>
<dbReference type="InterPro" id="IPR050898">
    <property type="entry name" value="Plant_acyltransferase"/>
</dbReference>
<dbReference type="RefSeq" id="XP_048319433.1">
    <property type="nucleotide sequence ID" value="XM_048463476.2"/>
</dbReference>
<name>A0ABM3I2U4_ZIZJJ</name>
<sequence length="469" mass="52462">MASTNSHLAFQVKRSIPELVVPEKATPHEVKKLSDIDDQESLRFLIPVIWFYRNNSSNNPSMEGKDPVKVIREALGKALVYYYPLAGRLIEDRNKKLVVDCNGQGVLFIEANADVTFDQLGHTIQPPSPFLNEFLHNVPGSDGILGCPLILIQVTRLLCGGFILALRLNHTMCDAFGLYQFMNTLAEMAKGAQHPTIPPVWKRELLNARNPPRITRIHYEYPHETTDDHQQLHDGLDQTNMVQFPLFLNSNQIRGIRSHLPSHLRSACSRYELLTACLWRCRTLALNLDPEEVVQISGLVNGRGKKSNKGLNLPVGYYGNAFAYPSAVSKAGVLCKNPLGYAVELVKKAKSEVDEEYLRSVADLMVIRGRPPFKITKGHLVVSDVTGAALDKIDFGWGLPEHAGPATGFTLISFFMKYKVGGEDGVVMPICLPLFAVDRFRQEVKKITTEAPDMYEITEAHLVRLTSRF</sequence>
<evidence type="ECO:0000313" key="3">
    <source>
        <dbReference type="Proteomes" id="UP001652623"/>
    </source>
</evidence>
<dbReference type="InterPro" id="IPR023213">
    <property type="entry name" value="CAT-like_dom_sf"/>
</dbReference>
<dbReference type="Proteomes" id="UP001652623">
    <property type="component" value="Chromosome 6"/>
</dbReference>
<keyword evidence="2" id="KW-0808">Transferase</keyword>